<evidence type="ECO:0000313" key="1">
    <source>
        <dbReference type="EMBL" id="GAH79898.1"/>
    </source>
</evidence>
<comment type="caution">
    <text evidence="1">The sequence shown here is derived from an EMBL/GenBank/DDBJ whole genome shotgun (WGS) entry which is preliminary data.</text>
</comment>
<name>X1KCV2_9ZZZZ</name>
<accession>X1KCV2</accession>
<sequence>MKKNLLVRIAVISLVMAAMLTGNVFAEQTDEELILKLKDDIIRIQNQGELGIKKLNLCSSVVALGAYVPLEEAKIEVGKEYYIYYEPANVFTKISEGRYEFWFAQDIILLDDTGEV</sequence>
<organism evidence="1">
    <name type="scientific">marine sediment metagenome</name>
    <dbReference type="NCBI Taxonomy" id="412755"/>
    <lineage>
        <taxon>unclassified sequences</taxon>
        <taxon>metagenomes</taxon>
        <taxon>ecological metagenomes</taxon>
    </lineage>
</organism>
<gene>
    <name evidence="1" type="ORF">S03H2_55387</name>
</gene>
<dbReference type="AlphaFoldDB" id="X1KCV2"/>
<dbReference type="EMBL" id="BARU01035371">
    <property type="protein sequence ID" value="GAH79898.1"/>
    <property type="molecule type" value="Genomic_DNA"/>
</dbReference>
<reference evidence="1" key="1">
    <citation type="journal article" date="2014" name="Front. Microbiol.">
        <title>High frequency of phylogenetically diverse reductive dehalogenase-homologous genes in deep subseafloor sedimentary metagenomes.</title>
        <authorList>
            <person name="Kawai M."/>
            <person name="Futagami T."/>
            <person name="Toyoda A."/>
            <person name="Takaki Y."/>
            <person name="Nishi S."/>
            <person name="Hori S."/>
            <person name="Arai W."/>
            <person name="Tsubouchi T."/>
            <person name="Morono Y."/>
            <person name="Uchiyama I."/>
            <person name="Ito T."/>
            <person name="Fujiyama A."/>
            <person name="Inagaki F."/>
            <person name="Takami H."/>
        </authorList>
    </citation>
    <scope>NUCLEOTIDE SEQUENCE</scope>
    <source>
        <strain evidence="1">Expedition CK06-06</strain>
    </source>
</reference>
<feature type="non-terminal residue" evidence="1">
    <location>
        <position position="116"/>
    </location>
</feature>
<protein>
    <submittedName>
        <fullName evidence="1">Uncharacterized protein</fullName>
    </submittedName>
</protein>
<proteinExistence type="predicted"/>